<comment type="caution">
    <text evidence="1">The sequence shown here is derived from an EMBL/GenBank/DDBJ whole genome shotgun (WGS) entry which is preliminary data.</text>
</comment>
<proteinExistence type="predicted"/>
<evidence type="ECO:0000313" key="2">
    <source>
        <dbReference type="Proteomes" id="UP001634393"/>
    </source>
</evidence>
<evidence type="ECO:0000313" key="1">
    <source>
        <dbReference type="EMBL" id="KAL3834097.1"/>
    </source>
</evidence>
<keyword evidence="2" id="KW-1185">Reference proteome</keyword>
<sequence length="40" mass="4854">MMKLVFGLREVEPYGILDIVDNNFHFLFDCVIYRMPYIKI</sequence>
<dbReference type="AlphaFoldDB" id="A0ABD3TCQ6"/>
<dbReference type="EMBL" id="JBJXBP010000004">
    <property type="protein sequence ID" value="KAL3834097.1"/>
    <property type="molecule type" value="Genomic_DNA"/>
</dbReference>
<accession>A0ABD3TCQ6</accession>
<dbReference type="Proteomes" id="UP001634393">
    <property type="component" value="Unassembled WGS sequence"/>
</dbReference>
<reference evidence="1 2" key="1">
    <citation type="submission" date="2024-12" db="EMBL/GenBank/DDBJ databases">
        <title>The unique morphological basis and parallel evolutionary history of personate flowers in Penstemon.</title>
        <authorList>
            <person name="Depatie T.H."/>
            <person name="Wessinger C.A."/>
        </authorList>
    </citation>
    <scope>NUCLEOTIDE SEQUENCE [LARGE SCALE GENOMIC DNA]</scope>
    <source>
        <strain evidence="1">WTNN_2</strain>
        <tissue evidence="1">Leaf</tissue>
    </source>
</reference>
<organism evidence="1 2">
    <name type="scientific">Penstemon smallii</name>
    <dbReference type="NCBI Taxonomy" id="265156"/>
    <lineage>
        <taxon>Eukaryota</taxon>
        <taxon>Viridiplantae</taxon>
        <taxon>Streptophyta</taxon>
        <taxon>Embryophyta</taxon>
        <taxon>Tracheophyta</taxon>
        <taxon>Spermatophyta</taxon>
        <taxon>Magnoliopsida</taxon>
        <taxon>eudicotyledons</taxon>
        <taxon>Gunneridae</taxon>
        <taxon>Pentapetalae</taxon>
        <taxon>asterids</taxon>
        <taxon>lamiids</taxon>
        <taxon>Lamiales</taxon>
        <taxon>Plantaginaceae</taxon>
        <taxon>Cheloneae</taxon>
        <taxon>Penstemon</taxon>
    </lineage>
</organism>
<gene>
    <name evidence="1" type="ORF">ACJIZ3_008833</name>
</gene>
<name>A0ABD3TCQ6_9LAMI</name>
<protein>
    <submittedName>
        <fullName evidence="1">Uncharacterized protein</fullName>
    </submittedName>
</protein>